<dbReference type="Gene3D" id="3.40.720.10">
    <property type="entry name" value="Alkaline Phosphatase, subunit A"/>
    <property type="match status" value="1"/>
</dbReference>
<dbReference type="InterPro" id="IPR052701">
    <property type="entry name" value="GAG_Ulvan_Degrading_Sulfatases"/>
</dbReference>
<dbReference type="Pfam" id="PF00884">
    <property type="entry name" value="Sulfatase"/>
    <property type="match status" value="1"/>
</dbReference>
<accession>A0AAT9FIK6</accession>
<reference evidence="3" key="1">
    <citation type="submission" date="2024-07" db="EMBL/GenBank/DDBJ databases">
        <title>Complete genome sequence of Verrucomicrobiaceae bacterium NT6N.</title>
        <authorList>
            <person name="Huang C."/>
            <person name="Takami H."/>
            <person name="Hamasaki K."/>
        </authorList>
    </citation>
    <scope>NUCLEOTIDE SEQUENCE</scope>
    <source>
        <strain evidence="3">NT6N</strain>
    </source>
</reference>
<dbReference type="CDD" id="cd16145">
    <property type="entry name" value="ARS_like"/>
    <property type="match status" value="1"/>
</dbReference>
<dbReference type="Gene3D" id="3.30.1120.10">
    <property type="match status" value="1"/>
</dbReference>
<dbReference type="SUPFAM" id="SSF53649">
    <property type="entry name" value="Alkaline phosphatase-like"/>
    <property type="match status" value="1"/>
</dbReference>
<dbReference type="InterPro" id="IPR000917">
    <property type="entry name" value="Sulfatase_N"/>
</dbReference>
<feature type="signal peptide" evidence="1">
    <location>
        <begin position="1"/>
        <end position="18"/>
    </location>
</feature>
<protein>
    <submittedName>
        <fullName evidence="3">Arylsulfatase</fullName>
    </submittedName>
</protein>
<dbReference type="EMBL" id="AP026866">
    <property type="protein sequence ID" value="BDS05901.1"/>
    <property type="molecule type" value="Genomic_DNA"/>
</dbReference>
<dbReference type="PANTHER" id="PTHR43751">
    <property type="entry name" value="SULFATASE"/>
    <property type="match status" value="1"/>
</dbReference>
<feature type="chain" id="PRO_5043938883" evidence="1">
    <location>
        <begin position="19"/>
        <end position="458"/>
    </location>
</feature>
<proteinExistence type="predicted"/>
<keyword evidence="1" id="KW-0732">Signal</keyword>
<evidence type="ECO:0000313" key="3">
    <source>
        <dbReference type="EMBL" id="BDS05901.1"/>
    </source>
</evidence>
<evidence type="ECO:0000259" key="2">
    <source>
        <dbReference type="Pfam" id="PF00884"/>
    </source>
</evidence>
<gene>
    <name evidence="3" type="ORF">NT6N_09410</name>
</gene>
<dbReference type="AlphaFoldDB" id="A0AAT9FIK6"/>
<sequence>MKLKTLLALLLMSSSAFADSKPNVIYILADDLGIGDLGCYGQKKLKTPNIDRLADEGMKFSDHYSGNTVCSPSRAVLMTGQHPGHVHCRGNGNENKFALDPKMTTLPRLFKNAGYATGAFGKWGLGETNLKGAPNPLTHGFDHYTGWKSQMIAHTYYPSSIVRDGEEVPMEEGTFVHDLIMADAMKFIETSVKEGKPFFCYIPTAVPHAAMHAPKEMHEKWRKVFPEFDNKIGKYGAGPTEKCPPVQNPIAGFAAMMENLDNQIGSMLDLLVKLKVDENTIVIFSSDNGTHVEGGHNPKFWDSNGPLRGHKRDLYEGGIRTPFLVRWPGKIKAGSQSDHLSAFWDILPTMAELTGQEVPEQNDGISIVPTLLAKGEQKKHPYIYHEFIRGNAKSYTARSLRQNDWKVVQTAKKGGGFSPIELYNLKKDPGETKNLAKQYPEIVSKLEGFMKEAHKPLK</sequence>
<dbReference type="KEGG" id="osu:NT6N_09410"/>
<dbReference type="InterPro" id="IPR017850">
    <property type="entry name" value="Alkaline_phosphatase_core_sf"/>
</dbReference>
<name>A0AAT9FIK6_9BACT</name>
<feature type="domain" description="Sulfatase N-terminal" evidence="2">
    <location>
        <begin position="22"/>
        <end position="355"/>
    </location>
</feature>
<organism evidence="3">
    <name type="scientific">Oceaniferula spumae</name>
    <dbReference type="NCBI Taxonomy" id="2979115"/>
    <lineage>
        <taxon>Bacteria</taxon>
        <taxon>Pseudomonadati</taxon>
        <taxon>Verrucomicrobiota</taxon>
        <taxon>Verrucomicrobiia</taxon>
        <taxon>Verrucomicrobiales</taxon>
        <taxon>Verrucomicrobiaceae</taxon>
        <taxon>Oceaniferula</taxon>
    </lineage>
</organism>
<dbReference type="PANTHER" id="PTHR43751:SF3">
    <property type="entry name" value="SULFATASE N-TERMINAL DOMAIN-CONTAINING PROTEIN"/>
    <property type="match status" value="1"/>
</dbReference>
<evidence type="ECO:0000256" key="1">
    <source>
        <dbReference type="SAM" id="SignalP"/>
    </source>
</evidence>